<evidence type="ECO:0000313" key="2">
    <source>
        <dbReference type="EMBL" id="EXB07032.1"/>
    </source>
</evidence>
<accession>A0A009HS80</accession>
<proteinExistence type="predicted"/>
<evidence type="ECO:0000313" key="3">
    <source>
        <dbReference type="Proteomes" id="UP000020595"/>
    </source>
</evidence>
<gene>
    <name evidence="2" type="ORF">J512_0862</name>
</gene>
<reference evidence="2 3" key="1">
    <citation type="submission" date="2014-02" db="EMBL/GenBank/DDBJ databases">
        <title>Comparative genomics and transcriptomics to identify genetic mechanisms underlying the emergence of carbapenem resistant Acinetobacter baumannii (CRAb).</title>
        <authorList>
            <person name="Harris A.D."/>
            <person name="Johnson K.J."/>
            <person name="George J."/>
            <person name="Shefchek K."/>
            <person name="Daugherty S.C."/>
            <person name="Parankush S."/>
            <person name="Sadzewicz L."/>
            <person name="Tallon L."/>
            <person name="Sengamalay N."/>
            <person name="Hazen T.H."/>
            <person name="Rasko D.A."/>
        </authorList>
    </citation>
    <scope>NUCLEOTIDE SEQUENCE [LARGE SCALE GENOMIC DNA]</scope>
    <source>
        <strain evidence="2 3">1295743</strain>
    </source>
</reference>
<evidence type="ECO:0008006" key="4">
    <source>
        <dbReference type="Google" id="ProtNLM"/>
    </source>
</evidence>
<dbReference type="Pfam" id="PF10973">
    <property type="entry name" value="DUF2799"/>
    <property type="match status" value="1"/>
</dbReference>
<feature type="chain" id="PRO_5001446395" description="DUF2799 domain-containing protein" evidence="1">
    <location>
        <begin position="18"/>
        <end position="182"/>
    </location>
</feature>
<evidence type="ECO:0000256" key="1">
    <source>
        <dbReference type="SAM" id="SignalP"/>
    </source>
</evidence>
<organism evidence="2 3">
    <name type="scientific">Acinetobacter baumannii (strain 1295743)</name>
    <dbReference type="NCBI Taxonomy" id="1310613"/>
    <lineage>
        <taxon>Bacteria</taxon>
        <taxon>Pseudomonadati</taxon>
        <taxon>Pseudomonadota</taxon>
        <taxon>Gammaproteobacteria</taxon>
        <taxon>Moraxellales</taxon>
        <taxon>Moraxellaceae</taxon>
        <taxon>Acinetobacter</taxon>
        <taxon>Acinetobacter calcoaceticus/baumannii complex</taxon>
    </lineage>
</organism>
<dbReference type="EMBL" id="JEWH01000006">
    <property type="protein sequence ID" value="EXB07032.1"/>
    <property type="molecule type" value="Genomic_DNA"/>
</dbReference>
<dbReference type="PATRIC" id="fig|1310613.3.peg.822"/>
<dbReference type="RefSeq" id="WP_032050808.1">
    <property type="nucleotide sequence ID" value="NZ_JEWH01000006.1"/>
</dbReference>
<dbReference type="InterPro" id="IPR021242">
    <property type="entry name" value="DUF2799"/>
</dbReference>
<dbReference type="PROSITE" id="PS51257">
    <property type="entry name" value="PROKAR_LIPOPROTEIN"/>
    <property type="match status" value="1"/>
</dbReference>
<dbReference type="Proteomes" id="UP000020595">
    <property type="component" value="Unassembled WGS sequence"/>
</dbReference>
<comment type="caution">
    <text evidence="2">The sequence shown here is derived from an EMBL/GenBank/DDBJ whole genome shotgun (WGS) entry which is preliminary data.</text>
</comment>
<sequence>MKNIGLAILVISLSGCAAMSVEECKTANWSLVGEKDGSKGSSPRLDQYYKACGKANIVPDQKSYERGYKEGLGYYCQPANIFYNALEGNGNINVCPVEQRNRLRPYYRAASDYYNAKAEYERYDEKFKQYSDSAYNEKLKPEERERYRKLLRELQIDRDRINRNYWNSIRDIERFKYDHGLK</sequence>
<keyword evidence="1" id="KW-0732">Signal</keyword>
<feature type="signal peptide" evidence="1">
    <location>
        <begin position="1"/>
        <end position="17"/>
    </location>
</feature>
<protein>
    <recommendedName>
        <fullName evidence="4">DUF2799 domain-containing protein</fullName>
    </recommendedName>
</protein>
<name>A0A009HS80_ACIB9</name>
<dbReference type="AlphaFoldDB" id="A0A009HS80"/>